<accession>A0A9D1WFG1</accession>
<keyword evidence="2" id="KW-0560">Oxidoreductase</keyword>
<reference evidence="4" key="1">
    <citation type="journal article" date="2021" name="PeerJ">
        <title>Extensive microbial diversity within the chicken gut microbiome revealed by metagenomics and culture.</title>
        <authorList>
            <person name="Gilroy R."/>
            <person name="Ravi A."/>
            <person name="Getino M."/>
            <person name="Pursley I."/>
            <person name="Horton D.L."/>
            <person name="Alikhan N.F."/>
            <person name="Baker D."/>
            <person name="Gharbi K."/>
            <person name="Hall N."/>
            <person name="Watson M."/>
            <person name="Adriaenssens E.M."/>
            <person name="Foster-Nyarko E."/>
            <person name="Jarju S."/>
            <person name="Secka A."/>
            <person name="Antonio M."/>
            <person name="Oren A."/>
            <person name="Chaudhuri R.R."/>
            <person name="La Ragione R."/>
            <person name="Hildebrand F."/>
            <person name="Pallen M.J."/>
        </authorList>
    </citation>
    <scope>NUCLEOTIDE SEQUENCE</scope>
    <source>
        <strain evidence="4">ChiSjej1B19-8411</strain>
    </source>
</reference>
<dbReference type="InterPro" id="IPR029479">
    <property type="entry name" value="Nitroreductase"/>
</dbReference>
<dbReference type="SUPFAM" id="SSF55469">
    <property type="entry name" value="FMN-dependent nitroreductase-like"/>
    <property type="match status" value="1"/>
</dbReference>
<dbReference type="Proteomes" id="UP000886817">
    <property type="component" value="Unassembled WGS sequence"/>
</dbReference>
<dbReference type="InterPro" id="IPR000415">
    <property type="entry name" value="Nitroreductase-like"/>
</dbReference>
<evidence type="ECO:0000313" key="4">
    <source>
        <dbReference type="EMBL" id="HIX58098.1"/>
    </source>
</evidence>
<reference evidence="4" key="2">
    <citation type="submission" date="2021-04" db="EMBL/GenBank/DDBJ databases">
        <authorList>
            <person name="Gilroy R."/>
        </authorList>
    </citation>
    <scope>NUCLEOTIDE SEQUENCE</scope>
    <source>
        <strain evidence="4">ChiSjej1B19-8411</strain>
    </source>
</reference>
<sequence length="196" mass="22132">MIDAIVQRRSIRKYTDREVSDSMIREVLQAGILAPSSKNRQPWKFVVVRGRAKTEAVVVMREGIQRERQTPLLPDSGQHLKAAEYTADIMEQASAVVFLVNPLGADIHRSLSPEERIYEICNAQSIGAAMENMTLAATDRGLGSLWVCDTYFAYQELKQWLHTEGELAAALVIGYRAEEPSARPRKDIDTLTEWRD</sequence>
<organism evidence="4 5">
    <name type="scientific">Candidatus Blautia gallistercoris</name>
    <dbReference type="NCBI Taxonomy" id="2838490"/>
    <lineage>
        <taxon>Bacteria</taxon>
        <taxon>Bacillati</taxon>
        <taxon>Bacillota</taxon>
        <taxon>Clostridia</taxon>
        <taxon>Lachnospirales</taxon>
        <taxon>Lachnospiraceae</taxon>
        <taxon>Blautia</taxon>
    </lineage>
</organism>
<evidence type="ECO:0000313" key="5">
    <source>
        <dbReference type="Proteomes" id="UP000886817"/>
    </source>
</evidence>
<dbReference type="GO" id="GO:0016491">
    <property type="term" value="F:oxidoreductase activity"/>
    <property type="evidence" value="ECO:0007669"/>
    <property type="project" value="UniProtKB-KW"/>
</dbReference>
<evidence type="ECO:0000256" key="2">
    <source>
        <dbReference type="ARBA" id="ARBA00023002"/>
    </source>
</evidence>
<comment type="similarity">
    <text evidence="1">Belongs to the nitroreductase family.</text>
</comment>
<dbReference type="EMBL" id="DXEX01000003">
    <property type="protein sequence ID" value="HIX58098.1"/>
    <property type="molecule type" value="Genomic_DNA"/>
</dbReference>
<evidence type="ECO:0000256" key="1">
    <source>
        <dbReference type="ARBA" id="ARBA00007118"/>
    </source>
</evidence>
<dbReference type="Pfam" id="PF00881">
    <property type="entry name" value="Nitroreductase"/>
    <property type="match status" value="1"/>
</dbReference>
<proteinExistence type="inferred from homology"/>
<protein>
    <submittedName>
        <fullName evidence="4">Nitroreductase family protein</fullName>
    </submittedName>
</protein>
<evidence type="ECO:0000259" key="3">
    <source>
        <dbReference type="Pfam" id="PF00881"/>
    </source>
</evidence>
<gene>
    <name evidence="4" type="ORF">IAA45_00055</name>
</gene>
<feature type="domain" description="Nitroreductase" evidence="3">
    <location>
        <begin position="5"/>
        <end position="175"/>
    </location>
</feature>
<dbReference type="PANTHER" id="PTHR43673">
    <property type="entry name" value="NAD(P)H NITROREDUCTASE YDGI-RELATED"/>
    <property type="match status" value="1"/>
</dbReference>
<name>A0A9D1WFG1_9FIRM</name>
<comment type="caution">
    <text evidence="4">The sequence shown here is derived from an EMBL/GenBank/DDBJ whole genome shotgun (WGS) entry which is preliminary data.</text>
</comment>
<dbReference type="PANTHER" id="PTHR43673:SF10">
    <property type="entry name" value="NADH DEHYDROGENASE_NAD(P)H NITROREDUCTASE XCC3605-RELATED"/>
    <property type="match status" value="1"/>
</dbReference>
<dbReference type="Gene3D" id="3.40.109.10">
    <property type="entry name" value="NADH Oxidase"/>
    <property type="match status" value="1"/>
</dbReference>
<dbReference type="AlphaFoldDB" id="A0A9D1WFG1"/>